<evidence type="ECO:0000313" key="4">
    <source>
        <dbReference type="EMBL" id="NDV34798.1"/>
    </source>
</evidence>
<reference evidence="4" key="1">
    <citation type="journal article" date="2020" name="J. Eukaryot. Microbiol.">
        <title>De novo Sequencing, Assembly and Annotation of the Transcriptome for the Free-Living Testate Amoeba Arcella intermedia.</title>
        <authorList>
            <person name="Ribeiro G.M."/>
            <person name="Porfirio-Sousa A.L."/>
            <person name="Maurer-Alcala X.X."/>
            <person name="Katz L.A."/>
            <person name="Lahr D.J.G."/>
        </authorList>
    </citation>
    <scope>NUCLEOTIDE SEQUENCE</scope>
</reference>
<dbReference type="InterPro" id="IPR039360">
    <property type="entry name" value="Ras_GTPase"/>
</dbReference>
<dbReference type="EMBL" id="GIBP01005829">
    <property type="protein sequence ID" value="NDV34798.1"/>
    <property type="molecule type" value="Transcribed_RNA"/>
</dbReference>
<dbReference type="GO" id="GO:0005096">
    <property type="term" value="F:GTPase activator activity"/>
    <property type="evidence" value="ECO:0007669"/>
    <property type="project" value="UniProtKB-KW"/>
</dbReference>
<dbReference type="InterPro" id="IPR001936">
    <property type="entry name" value="RasGAP_dom"/>
</dbReference>
<dbReference type="InterPro" id="IPR008936">
    <property type="entry name" value="Rho_GTPase_activation_prot"/>
</dbReference>
<accession>A0A6B2LDI3</accession>
<dbReference type="Gene3D" id="1.10.506.10">
    <property type="entry name" value="GTPase Activation - p120gap, domain 1"/>
    <property type="match status" value="2"/>
</dbReference>
<proteinExistence type="predicted"/>
<keyword evidence="1" id="KW-0343">GTPase activation</keyword>
<dbReference type="AlphaFoldDB" id="A0A6B2LDI3"/>
<protein>
    <recommendedName>
        <fullName evidence="3">Ras-GAP domain-containing protein</fullName>
    </recommendedName>
</protein>
<dbReference type="PANTHER" id="PTHR10194:SF142">
    <property type="entry name" value="NEUROFIBROMIN"/>
    <property type="match status" value="1"/>
</dbReference>
<dbReference type="SMART" id="SM00323">
    <property type="entry name" value="RasGAP"/>
    <property type="match status" value="1"/>
</dbReference>
<organism evidence="4">
    <name type="scientific">Arcella intermedia</name>
    <dbReference type="NCBI Taxonomy" id="1963864"/>
    <lineage>
        <taxon>Eukaryota</taxon>
        <taxon>Amoebozoa</taxon>
        <taxon>Tubulinea</taxon>
        <taxon>Elardia</taxon>
        <taxon>Arcellinida</taxon>
        <taxon>Sphaerothecina</taxon>
        <taxon>Arcellidae</taxon>
        <taxon>Arcella</taxon>
    </lineage>
</organism>
<evidence type="ECO:0000259" key="3">
    <source>
        <dbReference type="PROSITE" id="PS50018"/>
    </source>
</evidence>
<keyword evidence="2" id="KW-0597">Phosphoprotein</keyword>
<name>A0A6B2LDI3_9EUKA</name>
<sequence>MVHEISRKNAATQHQDDVINWVLDAFRELGYEQIEFVKHCANEEIEATKNLETLFRSNTIEVKVLTVFSKRIGSKYLMETLENVLTQIILKNAEMEIFENKIADRAKMDVNRKNVEAAFQQIFDAIMQSSKKVPWEIRLIQHLVWEGVQAKFPDSATKIHCTGCFYFLRFLCPALVIPEKANIVGVAPSANLQRGLLFITKILQSMANNVLFGSKEPQMICFNEIIERNRTRFNQFLQEISQLVDYTPEKFEPKKMSDNVYDKLRGEFIAVIDKLEPLLYCI</sequence>
<dbReference type="PANTHER" id="PTHR10194">
    <property type="entry name" value="RAS GTPASE-ACTIVATING PROTEINS"/>
    <property type="match status" value="1"/>
</dbReference>
<feature type="domain" description="Ras-GAP" evidence="3">
    <location>
        <begin position="15"/>
        <end position="208"/>
    </location>
</feature>
<dbReference type="Pfam" id="PF00616">
    <property type="entry name" value="RasGAP"/>
    <property type="match status" value="1"/>
</dbReference>
<evidence type="ECO:0000256" key="1">
    <source>
        <dbReference type="ARBA" id="ARBA00022468"/>
    </source>
</evidence>
<evidence type="ECO:0000256" key="2">
    <source>
        <dbReference type="ARBA" id="ARBA00022553"/>
    </source>
</evidence>
<dbReference type="SUPFAM" id="SSF48350">
    <property type="entry name" value="GTPase activation domain, GAP"/>
    <property type="match status" value="1"/>
</dbReference>
<dbReference type="PROSITE" id="PS50018">
    <property type="entry name" value="RAS_GTPASE_ACTIV_2"/>
    <property type="match status" value="1"/>
</dbReference>